<feature type="transmembrane region" description="Helical" evidence="1">
    <location>
        <begin position="48"/>
        <end position="66"/>
    </location>
</feature>
<feature type="transmembrane region" description="Helical" evidence="1">
    <location>
        <begin position="6"/>
        <end position="28"/>
    </location>
</feature>
<feature type="transmembrane region" description="Helical" evidence="1">
    <location>
        <begin position="103"/>
        <end position="123"/>
    </location>
</feature>
<protein>
    <submittedName>
        <fullName evidence="2">Uncharacterized protein</fullName>
    </submittedName>
</protein>
<dbReference type="EMBL" id="BTRK01000004">
    <property type="protein sequence ID" value="GMR50036.1"/>
    <property type="molecule type" value="Genomic_DNA"/>
</dbReference>
<name>A0AAN5CSW0_9BILA</name>
<keyword evidence="1" id="KW-1133">Transmembrane helix</keyword>
<sequence length="128" mass="14500">LSVLTGIVFNYTFFFGATLAALLCYIVYRSSQRMWNSNVQNINEMVNLGWVSFYLYCASLCSALLSNAFITIIITFILAAIPHVSLVIKILKERTLPDDEPHDCLLMLSSSFIMFSLLAPIMICEPYR</sequence>
<dbReference type="AlphaFoldDB" id="A0AAN5CSW0"/>
<evidence type="ECO:0000256" key="1">
    <source>
        <dbReference type="SAM" id="Phobius"/>
    </source>
</evidence>
<dbReference type="Proteomes" id="UP001328107">
    <property type="component" value="Unassembled WGS sequence"/>
</dbReference>
<keyword evidence="1" id="KW-0812">Transmembrane</keyword>
<feature type="transmembrane region" description="Helical" evidence="1">
    <location>
        <begin position="72"/>
        <end position="91"/>
    </location>
</feature>
<keyword evidence="3" id="KW-1185">Reference proteome</keyword>
<evidence type="ECO:0000313" key="2">
    <source>
        <dbReference type="EMBL" id="GMR50036.1"/>
    </source>
</evidence>
<evidence type="ECO:0000313" key="3">
    <source>
        <dbReference type="Proteomes" id="UP001328107"/>
    </source>
</evidence>
<reference evidence="3" key="1">
    <citation type="submission" date="2022-10" db="EMBL/GenBank/DDBJ databases">
        <title>Genome assembly of Pristionchus species.</title>
        <authorList>
            <person name="Yoshida K."/>
            <person name="Sommer R.J."/>
        </authorList>
    </citation>
    <scope>NUCLEOTIDE SEQUENCE [LARGE SCALE GENOMIC DNA]</scope>
    <source>
        <strain evidence="3">RS5460</strain>
    </source>
</reference>
<feature type="non-terminal residue" evidence="2">
    <location>
        <position position="1"/>
    </location>
</feature>
<feature type="non-terminal residue" evidence="2">
    <location>
        <position position="128"/>
    </location>
</feature>
<keyword evidence="1" id="KW-0472">Membrane</keyword>
<organism evidence="2 3">
    <name type="scientific">Pristionchus mayeri</name>
    <dbReference type="NCBI Taxonomy" id="1317129"/>
    <lineage>
        <taxon>Eukaryota</taxon>
        <taxon>Metazoa</taxon>
        <taxon>Ecdysozoa</taxon>
        <taxon>Nematoda</taxon>
        <taxon>Chromadorea</taxon>
        <taxon>Rhabditida</taxon>
        <taxon>Rhabditina</taxon>
        <taxon>Diplogasteromorpha</taxon>
        <taxon>Diplogasteroidea</taxon>
        <taxon>Neodiplogasteridae</taxon>
        <taxon>Pristionchus</taxon>
    </lineage>
</organism>
<gene>
    <name evidence="2" type="ORF">PMAYCL1PPCAC_20231</name>
</gene>
<accession>A0AAN5CSW0</accession>
<comment type="caution">
    <text evidence="2">The sequence shown here is derived from an EMBL/GenBank/DDBJ whole genome shotgun (WGS) entry which is preliminary data.</text>
</comment>
<proteinExistence type="predicted"/>